<dbReference type="InterPro" id="IPR003785">
    <property type="entry name" value="Creatininase/forma_Hydrolase"/>
</dbReference>
<accession>A0A8A0RNT0</accession>
<name>A0A8A0RNT0_9FIRM</name>
<reference evidence="6" key="1">
    <citation type="submission" date="2020-07" db="EMBL/GenBank/DDBJ databases">
        <title>Koleobacter methoxysyntrophicus gen. nov., sp. nov., a novel anaerobic bacterium isolated from deep subsurface oil field and proposal of Koleobacterales ord. nov. in the phylum Firmicutes.</title>
        <authorList>
            <person name="Sakamoto S."/>
            <person name="Tamaki H."/>
        </authorList>
    </citation>
    <scope>NUCLEOTIDE SEQUENCE</scope>
    <source>
        <strain evidence="6">NRmbB1</strain>
    </source>
</reference>
<gene>
    <name evidence="6" type="ORF">H0A61_01601</name>
</gene>
<evidence type="ECO:0000256" key="5">
    <source>
        <dbReference type="ARBA" id="ARBA00024029"/>
    </source>
</evidence>
<organism evidence="6 7">
    <name type="scientific">Koleobacter methoxysyntrophicus</name>
    <dbReference type="NCBI Taxonomy" id="2751313"/>
    <lineage>
        <taxon>Bacteria</taxon>
        <taxon>Bacillati</taxon>
        <taxon>Bacillota</taxon>
        <taxon>Clostridia</taxon>
        <taxon>Koleobacterales</taxon>
        <taxon>Koleobacteraceae</taxon>
        <taxon>Koleobacter</taxon>
    </lineage>
</organism>
<comment type="similarity">
    <text evidence="5">Belongs to the creatininase superfamily.</text>
</comment>
<sequence length="152" mass="17079">MLLKLNNRRKFFILNSHGGNESTIKTAVTEITGEYRDIKIASAQYTKLAPKAIKKNIKSEVFGHSCEREVSEILYLAPHILRKDKLVKGEFKGMPYPFMSIGGDPVNVPYTLEELTSNGALGDATKAAREIGEEICLEALDNLEIFLRKFME</sequence>
<dbReference type="PANTHER" id="PTHR35005">
    <property type="entry name" value="3-DEHYDRO-SCYLLO-INOSOSE HYDROLASE"/>
    <property type="match status" value="1"/>
</dbReference>
<evidence type="ECO:0000256" key="2">
    <source>
        <dbReference type="ARBA" id="ARBA00022723"/>
    </source>
</evidence>
<proteinExistence type="inferred from homology"/>
<dbReference type="Pfam" id="PF02633">
    <property type="entry name" value="Creatininase"/>
    <property type="match status" value="1"/>
</dbReference>
<protein>
    <recommendedName>
        <fullName evidence="8">Creatininase family protein</fullName>
    </recommendedName>
</protein>
<dbReference type="GO" id="GO:0009231">
    <property type="term" value="P:riboflavin biosynthetic process"/>
    <property type="evidence" value="ECO:0007669"/>
    <property type="project" value="TreeGrafter"/>
</dbReference>
<keyword evidence="3" id="KW-0378">Hydrolase</keyword>
<evidence type="ECO:0000256" key="1">
    <source>
        <dbReference type="ARBA" id="ARBA00001947"/>
    </source>
</evidence>
<dbReference type="Proteomes" id="UP000662904">
    <property type="component" value="Chromosome"/>
</dbReference>
<keyword evidence="4" id="KW-0862">Zinc</keyword>
<dbReference type="Gene3D" id="3.40.50.10310">
    <property type="entry name" value="Creatininase"/>
    <property type="match status" value="1"/>
</dbReference>
<dbReference type="AlphaFoldDB" id="A0A8A0RNT0"/>
<dbReference type="GO" id="GO:0016811">
    <property type="term" value="F:hydrolase activity, acting on carbon-nitrogen (but not peptide) bonds, in linear amides"/>
    <property type="evidence" value="ECO:0007669"/>
    <property type="project" value="TreeGrafter"/>
</dbReference>
<dbReference type="GO" id="GO:0046872">
    <property type="term" value="F:metal ion binding"/>
    <property type="evidence" value="ECO:0007669"/>
    <property type="project" value="UniProtKB-KW"/>
</dbReference>
<evidence type="ECO:0000256" key="4">
    <source>
        <dbReference type="ARBA" id="ARBA00022833"/>
    </source>
</evidence>
<dbReference type="PANTHER" id="PTHR35005:SF1">
    <property type="entry name" value="2-AMINO-5-FORMYLAMINO-6-RIBOSYLAMINOPYRIMIDIN-4(3H)-ONE 5'-MONOPHOSPHATE DEFORMYLASE"/>
    <property type="match status" value="1"/>
</dbReference>
<evidence type="ECO:0000313" key="6">
    <source>
        <dbReference type="EMBL" id="QSQ09240.1"/>
    </source>
</evidence>
<dbReference type="KEGG" id="kme:H0A61_01601"/>
<comment type="cofactor">
    <cofactor evidence="1">
        <name>Zn(2+)</name>
        <dbReference type="ChEBI" id="CHEBI:29105"/>
    </cofactor>
</comment>
<keyword evidence="2" id="KW-0479">Metal-binding</keyword>
<evidence type="ECO:0008006" key="8">
    <source>
        <dbReference type="Google" id="ProtNLM"/>
    </source>
</evidence>
<evidence type="ECO:0000313" key="7">
    <source>
        <dbReference type="Proteomes" id="UP000662904"/>
    </source>
</evidence>
<dbReference type="SUPFAM" id="SSF102215">
    <property type="entry name" value="Creatininase"/>
    <property type="match status" value="1"/>
</dbReference>
<keyword evidence="7" id="KW-1185">Reference proteome</keyword>
<dbReference type="InterPro" id="IPR024087">
    <property type="entry name" value="Creatininase-like_sf"/>
</dbReference>
<dbReference type="RefSeq" id="WP_206706600.1">
    <property type="nucleotide sequence ID" value="NZ_CP059066.1"/>
</dbReference>
<evidence type="ECO:0000256" key="3">
    <source>
        <dbReference type="ARBA" id="ARBA00022801"/>
    </source>
</evidence>
<dbReference type="EMBL" id="CP059066">
    <property type="protein sequence ID" value="QSQ09240.1"/>
    <property type="molecule type" value="Genomic_DNA"/>
</dbReference>